<sequence>MKCLHKCDIRSVQDRIYSYIKIQVINHHKLYINETKALIKKNDGGKRFLTHLSLGHNKLKEDKKYFSFVNTQNDKINEENIKHNTPKNVSISQTEKGKQSEMIRKIRKFCRKDDLCSIYKFNDNFLDLLKSKKLNENDFSVIIHLLNTKKIKDNSFWRSVASAENINFIFNMNLKQIIITIYSISNSFPFIHLNFLNPFTFKLIYILYYQKYFLLITNKSKNKQECAENFVNVFNSCVTNELEKITKKNEKIMNSCTVSAYSESEKKGWNKLISQNDYSDFKIIFNMGNKSNNSNYNGNENMLSENRTNINRLNFFDITILCNTYSKINVVSQLEYIQEFKHIIYKLFIYFLFFHNNEMDYNHLILFIYSYTNLKGTIDKSIFSKIKKILLTKHSIEHTNLYKIHTIDICSLNMLMYVLKIHKFNDNDLFKHIILSCVVNLNLSKIKKSKLKKGVLNSNGDALSDAMSDGYDHSYAQFMHTNMDQNTDEKKMKNENINSAGDRDSKYNNTGYSYSHKNMLEKRAMIVNYFSQNDNSYIMHTKTEENLIQLNKKDLCFLACNIDKLQIPNYYNIYEYIKIETQKQINIFNVYNTCVILKFLVNLNLLDKNLFNLLLSHFKILFDKNHYNEKDITDIYLSFYKYTQIASCKNNSEISNFLKFLYTQIEHKLNKFNYINIIYIFCSCAYFNIRFSDILLQNLCIDILNNFKSIDEKILLPFLYFIKKRDYDINHIFFNSAINNLFSKIKNSKSFFYIFQVLSVYSIQTLQRETHILHKLVDLLDKFSPFLSLKDKILLSLHIYINPVLSLNKRCIQFCENILKAIVCDEETNGGDAQILEQIENHEMLDKYIEKNIKHVNTTYNCDIIKKTCNSQLGKRNKKETSNFPFYNCFYTHSNTLLNNIDFNTNNINIKELKIYFLLLLSDIYEIKLNTFLKKEQFPMLGKNRTEQIQVQNYINALHTCQLKILLNFTHIPLNNEYLIYLLKKNDLFNAQNCENKSKLTEEINYSDKNIRNTKKLKDKKKNTNSFYNNNLKTHYDEEIMEYFPEFEESLFNATKIMYENSFIYSLYQKNKQNEENNVENNLNQSNQFHVPPFPYISFGNTNNELIIKIKKNVFINSFYIFYILPRMT</sequence>
<dbReference type="Proteomes" id="UP000507163">
    <property type="component" value="Chromosome 5"/>
</dbReference>
<name>A0A1C6X935_PLACU</name>
<organism evidence="1 2">
    <name type="scientific">Plasmodium chabaudi chabaudi</name>
    <dbReference type="NCBI Taxonomy" id="31271"/>
    <lineage>
        <taxon>Eukaryota</taxon>
        <taxon>Sar</taxon>
        <taxon>Alveolata</taxon>
        <taxon>Apicomplexa</taxon>
        <taxon>Aconoidasida</taxon>
        <taxon>Haemosporida</taxon>
        <taxon>Plasmodiidae</taxon>
        <taxon>Plasmodium</taxon>
        <taxon>Plasmodium (Vinckeia)</taxon>
    </lineage>
</organism>
<proteinExistence type="predicted"/>
<accession>A0A1C6X935</accession>
<dbReference type="EMBL" id="LT608171">
    <property type="protein sequence ID" value="SCL99728.1"/>
    <property type="molecule type" value="Genomic_DNA"/>
</dbReference>
<protein>
    <submittedName>
        <fullName evidence="1">Uncharacterized protein</fullName>
    </submittedName>
</protein>
<evidence type="ECO:0000313" key="2">
    <source>
        <dbReference type="Proteomes" id="UP000507163"/>
    </source>
</evidence>
<dbReference type="AlphaFoldDB" id="A0A1C6X935"/>
<reference evidence="1 2" key="1">
    <citation type="submission" date="2016-08" db="EMBL/GenBank/DDBJ databases">
        <authorList>
            <consortium name="Pathogen Informatics"/>
        </authorList>
    </citation>
    <scope>NUCLEOTIDE SEQUENCE [LARGE SCALE GENOMIC DNA]</scope>
    <source>
        <strain evidence="1 2">AJ</strain>
    </source>
</reference>
<evidence type="ECO:0000313" key="1">
    <source>
        <dbReference type="EMBL" id="SCL99728.1"/>
    </source>
</evidence>
<gene>
    <name evidence="1" type="ORF">PCHAJ_000085300</name>
</gene>